<reference evidence="3 4" key="1">
    <citation type="submission" date="2011-12" db="EMBL/GenBank/DDBJ databases">
        <title>The Genome Sequence of Prevotella maculosa OT 289.</title>
        <authorList>
            <consortium name="The Broad Institute Genome Sequencing Platform"/>
            <person name="Earl A."/>
            <person name="Ward D."/>
            <person name="Feldgarden M."/>
            <person name="Gevers D."/>
            <person name="Izard J."/>
            <person name="Blanton J.M."/>
            <person name="Mathney J."/>
            <person name="Tanner A.C."/>
            <person name="Dewhirst F.E."/>
            <person name="Young S.K."/>
            <person name="Zeng Q."/>
            <person name="Gargeya S."/>
            <person name="Fitzgerald M."/>
            <person name="Haas B."/>
            <person name="Abouelleil A."/>
            <person name="Alvarado L."/>
            <person name="Arachchi H.M."/>
            <person name="Berlin A."/>
            <person name="Chapman S.B."/>
            <person name="Gearin G."/>
            <person name="Goldberg J."/>
            <person name="Griggs A."/>
            <person name="Gujja S."/>
            <person name="Hansen M."/>
            <person name="Heiman D."/>
            <person name="Howarth C."/>
            <person name="Larimer J."/>
            <person name="Lui A."/>
            <person name="MacDonald P.J.P."/>
            <person name="McCowen C."/>
            <person name="Montmayeur A."/>
            <person name="Murphy C."/>
            <person name="Neiman D."/>
            <person name="Pearson M."/>
            <person name="Priest M."/>
            <person name="Roberts A."/>
            <person name="Saif S."/>
            <person name="Shea T."/>
            <person name="Sisk P."/>
            <person name="Stolte C."/>
            <person name="Sykes S."/>
            <person name="Wortman J."/>
            <person name="Nusbaum C."/>
            <person name="Birren B."/>
        </authorList>
    </citation>
    <scope>NUCLEOTIDE SEQUENCE [LARGE SCALE GENOMIC DNA]</scope>
    <source>
        <strain evidence="3 4">OT 289</strain>
    </source>
</reference>
<dbReference type="InterPro" id="IPR019734">
    <property type="entry name" value="TPR_rpt"/>
</dbReference>
<dbReference type="EMBL" id="AGEK01000014">
    <property type="protein sequence ID" value="EHO73800.1"/>
    <property type="molecule type" value="Genomic_DNA"/>
</dbReference>
<dbReference type="PATRIC" id="fig|999422.3.peg.371"/>
<gene>
    <name evidence="3" type="ORF">HMPREF9944_00374</name>
</gene>
<dbReference type="HOGENOM" id="CLU_073258_0_0_10"/>
<dbReference type="Gene3D" id="1.25.40.10">
    <property type="entry name" value="Tetratricopeptide repeat domain"/>
    <property type="match status" value="2"/>
</dbReference>
<dbReference type="SUPFAM" id="SSF48452">
    <property type="entry name" value="TPR-like"/>
    <property type="match status" value="1"/>
</dbReference>
<protein>
    <submittedName>
        <fullName evidence="3">Uncharacterized protein</fullName>
    </submittedName>
</protein>
<evidence type="ECO:0000313" key="4">
    <source>
        <dbReference type="Proteomes" id="UP000003167"/>
    </source>
</evidence>
<comment type="caution">
    <text evidence="3">The sequence shown here is derived from an EMBL/GenBank/DDBJ whole genome shotgun (WGS) entry which is preliminary data.</text>
</comment>
<dbReference type="Pfam" id="PF13432">
    <property type="entry name" value="TPR_16"/>
    <property type="match status" value="1"/>
</dbReference>
<dbReference type="PANTHER" id="PTHR44858:SF1">
    <property type="entry name" value="UDP-N-ACETYLGLUCOSAMINE--PEPTIDE N-ACETYLGLUCOSAMINYLTRANSFERASE SPINDLY-RELATED"/>
    <property type="match status" value="1"/>
</dbReference>
<evidence type="ECO:0000256" key="1">
    <source>
        <dbReference type="ARBA" id="ARBA00022737"/>
    </source>
</evidence>
<keyword evidence="1" id="KW-0677">Repeat</keyword>
<sequence length="226" mass="26171">MNRTLLALALCCIQVITGYAQKTNALRDSLRKATEALAYHPDSTELRLKKASWNMLLQEWEYAKEEYDRILSRDADNPAALYFRAYVNGKLSRYNFARLDYQHLLCIVPGSFEAQLGLALLNETDRHFTEAFDGINRVISQFPDSAVAYAARANMERERNMLELAAFDYTEAIKREPHNRDYRLSRADVRLMLKKKEEALEDLEYLVSSLGVARASLKEFFERARK</sequence>
<dbReference type="SMART" id="SM00028">
    <property type="entry name" value="TPR"/>
    <property type="match status" value="4"/>
</dbReference>
<dbReference type="OrthoDB" id="1120910at2"/>
<accession>H1HJN0</accession>
<name>H1HJN0_9BACT</name>
<dbReference type="RefSeq" id="WP_008564034.1">
    <property type="nucleotide sequence ID" value="NZ_JH594500.1"/>
</dbReference>
<organism evidence="3 4">
    <name type="scientific">Segatella maculosa OT 289</name>
    <dbReference type="NCBI Taxonomy" id="999422"/>
    <lineage>
        <taxon>Bacteria</taxon>
        <taxon>Pseudomonadati</taxon>
        <taxon>Bacteroidota</taxon>
        <taxon>Bacteroidia</taxon>
        <taxon>Bacteroidales</taxon>
        <taxon>Prevotellaceae</taxon>
        <taxon>Segatella</taxon>
    </lineage>
</organism>
<dbReference type="PANTHER" id="PTHR44858">
    <property type="entry name" value="TETRATRICOPEPTIDE REPEAT PROTEIN 6"/>
    <property type="match status" value="1"/>
</dbReference>
<dbReference type="InterPro" id="IPR050498">
    <property type="entry name" value="Ycf3"/>
</dbReference>
<dbReference type="Proteomes" id="UP000003167">
    <property type="component" value="Unassembled WGS sequence"/>
</dbReference>
<dbReference type="STRING" id="999422.HMPREF9944_00374"/>
<proteinExistence type="predicted"/>
<evidence type="ECO:0000256" key="2">
    <source>
        <dbReference type="ARBA" id="ARBA00022803"/>
    </source>
</evidence>
<keyword evidence="2" id="KW-0802">TPR repeat</keyword>
<dbReference type="AlphaFoldDB" id="H1HJN0"/>
<keyword evidence="4" id="KW-1185">Reference proteome</keyword>
<dbReference type="InterPro" id="IPR011990">
    <property type="entry name" value="TPR-like_helical_dom_sf"/>
</dbReference>
<evidence type="ECO:0000313" key="3">
    <source>
        <dbReference type="EMBL" id="EHO73800.1"/>
    </source>
</evidence>